<reference evidence="1 2" key="1">
    <citation type="journal article" date="2014" name="BMC Genomics">
        <title>Comparison of environmental and isolate Sulfobacillus genomes reveals diverse carbon, sulfur, nitrogen, and hydrogen metabolisms.</title>
        <authorList>
            <person name="Justice N.B."/>
            <person name="Norman A."/>
            <person name="Brown C.T."/>
            <person name="Singh A."/>
            <person name="Thomas B.C."/>
            <person name="Banfield J.F."/>
        </authorList>
    </citation>
    <scope>NUCLEOTIDE SEQUENCE [LARGE SCALE GENOMIC DNA]</scope>
    <source>
        <strain evidence="1">AMDSBA4</strain>
    </source>
</reference>
<dbReference type="AlphaFoldDB" id="A0A2T2XJX3"/>
<name>A0A2T2XJX3_9FIRM</name>
<evidence type="ECO:0000313" key="2">
    <source>
        <dbReference type="Proteomes" id="UP000242972"/>
    </source>
</evidence>
<sequence>MHWIPNRLRLPPSIDMESHISPRPLAIPSWCVIGQPQVYVERPLTLHWVPSVAQFVADGGVLTVSHLQEPLEIYWATPST</sequence>
<accession>A0A2T2XJX3</accession>
<dbReference type="EMBL" id="PXYW01000006">
    <property type="protein sequence ID" value="PSR34785.1"/>
    <property type="molecule type" value="Genomic_DNA"/>
</dbReference>
<comment type="caution">
    <text evidence="1">The sequence shown here is derived from an EMBL/GenBank/DDBJ whole genome shotgun (WGS) entry which is preliminary data.</text>
</comment>
<dbReference type="Proteomes" id="UP000242972">
    <property type="component" value="Unassembled WGS sequence"/>
</dbReference>
<gene>
    <name evidence="1" type="ORF">C7B46_03485</name>
</gene>
<organism evidence="1 2">
    <name type="scientific">Sulfobacillus benefaciens</name>
    <dbReference type="NCBI Taxonomy" id="453960"/>
    <lineage>
        <taxon>Bacteria</taxon>
        <taxon>Bacillati</taxon>
        <taxon>Bacillota</taxon>
        <taxon>Clostridia</taxon>
        <taxon>Eubacteriales</taxon>
        <taxon>Clostridiales Family XVII. Incertae Sedis</taxon>
        <taxon>Sulfobacillus</taxon>
    </lineage>
</organism>
<evidence type="ECO:0000313" key="1">
    <source>
        <dbReference type="EMBL" id="PSR34785.1"/>
    </source>
</evidence>
<protein>
    <submittedName>
        <fullName evidence="1">Uncharacterized protein</fullName>
    </submittedName>
</protein>
<proteinExistence type="predicted"/>